<feature type="region of interest" description="Disordered" evidence="1">
    <location>
        <begin position="141"/>
        <end position="173"/>
    </location>
</feature>
<dbReference type="AlphaFoldDB" id="A0A811K8Q8"/>
<dbReference type="EMBL" id="CAJFCV020000001">
    <property type="protein sequence ID" value="CAG9088929.1"/>
    <property type="molecule type" value="Genomic_DNA"/>
</dbReference>
<sequence length="444" mass="50878">MASLSFFGIKLRPHWAKNSDIILDICEAPADSATFGANLRPATETFGNLGIPPLWEKGGFWGTLDGEEDRTVGTEESERAVGRELPVESFGGAEHLFSHLATTNGGHSTFVDRSRCVSAEQEIIPTNSDIDQKKSRSYLIQPHRKKSEQKLGPKSPIRLQEKHKDLEKDKSSSLTNQLTTFAGPWNPRSNASPEIKEIESLMINKVENREDTQRKARQETFRTYSDPEKTDENVSGIEFGDLETLFAEPEISGRPTKVHLQTDYTLELSKSVFMSWSHEQERKYLDFEEILDNSVYRKWFNTQVPEERCSKIGVSLRRANNFGISDKINFCRVLYFLFLCANPILPIRSRQSKPANPNPTMPHPDYQPHSEPPEGRVRPQPTQQHSEPTCAQPRRHLETLAFRHYGKKEDFGERWTVKRIERLERRNLSVRLAVRAPLDEDTTF</sequence>
<comment type="caution">
    <text evidence="2">The sequence shown here is derived from an EMBL/GenBank/DDBJ whole genome shotgun (WGS) entry which is preliminary data.</text>
</comment>
<feature type="compositionally biased region" description="Basic and acidic residues" evidence="1">
    <location>
        <begin position="366"/>
        <end position="377"/>
    </location>
</feature>
<feature type="compositionally biased region" description="Polar residues" evidence="1">
    <location>
        <begin position="380"/>
        <end position="389"/>
    </location>
</feature>
<dbReference type="Proteomes" id="UP000582659">
    <property type="component" value="Unassembled WGS sequence"/>
</dbReference>
<name>A0A811K8Q8_BURXY</name>
<evidence type="ECO:0000313" key="2">
    <source>
        <dbReference type="EMBL" id="CAD5211693.1"/>
    </source>
</evidence>
<organism evidence="2 3">
    <name type="scientific">Bursaphelenchus xylophilus</name>
    <name type="common">Pinewood nematode worm</name>
    <name type="synonym">Aphelenchoides xylophilus</name>
    <dbReference type="NCBI Taxonomy" id="6326"/>
    <lineage>
        <taxon>Eukaryota</taxon>
        <taxon>Metazoa</taxon>
        <taxon>Ecdysozoa</taxon>
        <taxon>Nematoda</taxon>
        <taxon>Chromadorea</taxon>
        <taxon>Rhabditida</taxon>
        <taxon>Tylenchina</taxon>
        <taxon>Tylenchomorpha</taxon>
        <taxon>Aphelenchoidea</taxon>
        <taxon>Aphelenchoididae</taxon>
        <taxon>Bursaphelenchus</taxon>
    </lineage>
</organism>
<reference evidence="2" key="1">
    <citation type="submission" date="2020-09" db="EMBL/GenBank/DDBJ databases">
        <authorList>
            <person name="Kikuchi T."/>
        </authorList>
    </citation>
    <scope>NUCLEOTIDE SEQUENCE</scope>
    <source>
        <strain evidence="2">Ka4C1</strain>
    </source>
</reference>
<evidence type="ECO:0000313" key="3">
    <source>
        <dbReference type="Proteomes" id="UP000659654"/>
    </source>
</evidence>
<evidence type="ECO:0000256" key="1">
    <source>
        <dbReference type="SAM" id="MobiDB-lite"/>
    </source>
</evidence>
<accession>A0A811K8Q8</accession>
<proteinExistence type="predicted"/>
<protein>
    <submittedName>
        <fullName evidence="2">(pine wood nematode) hypothetical protein</fullName>
    </submittedName>
</protein>
<dbReference type="EMBL" id="CAJFDI010000001">
    <property type="protein sequence ID" value="CAD5211693.1"/>
    <property type="molecule type" value="Genomic_DNA"/>
</dbReference>
<dbReference type="Proteomes" id="UP000659654">
    <property type="component" value="Unassembled WGS sequence"/>
</dbReference>
<gene>
    <name evidence="2" type="ORF">BXYJ_LOCUS2556</name>
</gene>
<feature type="compositionally biased region" description="Basic and acidic residues" evidence="1">
    <location>
        <begin position="159"/>
        <end position="171"/>
    </location>
</feature>
<feature type="region of interest" description="Disordered" evidence="1">
    <location>
        <begin position="349"/>
        <end position="393"/>
    </location>
</feature>
<keyword evidence="3" id="KW-1185">Reference proteome</keyword>